<dbReference type="InterPro" id="IPR000847">
    <property type="entry name" value="LysR_HTH_N"/>
</dbReference>
<protein>
    <submittedName>
        <fullName evidence="6">LysR family transcriptional regulator</fullName>
    </submittedName>
</protein>
<dbReference type="PROSITE" id="PS50931">
    <property type="entry name" value="HTH_LYSR"/>
    <property type="match status" value="1"/>
</dbReference>
<keyword evidence="7" id="KW-1185">Reference proteome</keyword>
<dbReference type="InterPro" id="IPR036388">
    <property type="entry name" value="WH-like_DNA-bd_sf"/>
</dbReference>
<dbReference type="Pfam" id="PF00126">
    <property type="entry name" value="HTH_1"/>
    <property type="match status" value="1"/>
</dbReference>
<evidence type="ECO:0000256" key="3">
    <source>
        <dbReference type="ARBA" id="ARBA00023125"/>
    </source>
</evidence>
<organism evidence="6 7">
    <name type="scientific">Reinekea thalattae</name>
    <dbReference type="NCBI Taxonomy" id="2593301"/>
    <lineage>
        <taxon>Bacteria</taxon>
        <taxon>Pseudomonadati</taxon>
        <taxon>Pseudomonadota</taxon>
        <taxon>Gammaproteobacteria</taxon>
        <taxon>Oceanospirillales</taxon>
        <taxon>Saccharospirillaceae</taxon>
        <taxon>Reinekea</taxon>
    </lineage>
</organism>
<evidence type="ECO:0000256" key="2">
    <source>
        <dbReference type="ARBA" id="ARBA00023015"/>
    </source>
</evidence>
<keyword evidence="4" id="KW-0804">Transcription</keyword>
<evidence type="ECO:0000313" key="7">
    <source>
        <dbReference type="Proteomes" id="UP000321764"/>
    </source>
</evidence>
<evidence type="ECO:0000256" key="4">
    <source>
        <dbReference type="ARBA" id="ARBA00023163"/>
    </source>
</evidence>
<evidence type="ECO:0000256" key="1">
    <source>
        <dbReference type="ARBA" id="ARBA00009437"/>
    </source>
</evidence>
<dbReference type="InterPro" id="IPR036390">
    <property type="entry name" value="WH_DNA-bd_sf"/>
</dbReference>
<dbReference type="OrthoDB" id="464481at2"/>
<name>A0A5C8ZB62_9GAMM</name>
<dbReference type="AlphaFoldDB" id="A0A5C8ZB62"/>
<keyword evidence="2" id="KW-0805">Transcription regulation</keyword>
<dbReference type="CDD" id="cd05466">
    <property type="entry name" value="PBP2_LTTR_substrate"/>
    <property type="match status" value="1"/>
</dbReference>
<accession>A0A5C8ZB62</accession>
<feature type="domain" description="HTH lysR-type" evidence="5">
    <location>
        <begin position="1"/>
        <end position="58"/>
    </location>
</feature>
<dbReference type="PANTHER" id="PTHR30126:SF40">
    <property type="entry name" value="HTH-TYPE TRANSCRIPTIONAL REGULATOR GLTR"/>
    <property type="match status" value="1"/>
</dbReference>
<comment type="caution">
    <text evidence="6">The sequence shown here is derived from an EMBL/GenBank/DDBJ whole genome shotgun (WGS) entry which is preliminary data.</text>
</comment>
<reference evidence="6 7" key="1">
    <citation type="submission" date="2019-07" db="EMBL/GenBank/DDBJ databases">
        <title>Reinekea sp. strain SSH23 genome sequencing and assembly.</title>
        <authorList>
            <person name="Kim I."/>
        </authorList>
    </citation>
    <scope>NUCLEOTIDE SEQUENCE [LARGE SCALE GENOMIC DNA]</scope>
    <source>
        <strain evidence="6 7">SSH23</strain>
    </source>
</reference>
<evidence type="ECO:0000313" key="6">
    <source>
        <dbReference type="EMBL" id="TXR54519.1"/>
    </source>
</evidence>
<dbReference type="EMBL" id="VKAD01000001">
    <property type="protein sequence ID" value="TXR54519.1"/>
    <property type="molecule type" value="Genomic_DNA"/>
</dbReference>
<dbReference type="Gene3D" id="3.40.190.10">
    <property type="entry name" value="Periplasmic binding protein-like II"/>
    <property type="match status" value="2"/>
</dbReference>
<keyword evidence="3" id="KW-0238">DNA-binding</keyword>
<proteinExistence type="inferred from homology"/>
<dbReference type="GO" id="GO:0000976">
    <property type="term" value="F:transcription cis-regulatory region binding"/>
    <property type="evidence" value="ECO:0007669"/>
    <property type="project" value="TreeGrafter"/>
</dbReference>
<dbReference type="Gene3D" id="1.10.10.10">
    <property type="entry name" value="Winged helix-like DNA-binding domain superfamily/Winged helix DNA-binding domain"/>
    <property type="match status" value="1"/>
</dbReference>
<dbReference type="Proteomes" id="UP000321764">
    <property type="component" value="Unassembled WGS sequence"/>
</dbReference>
<sequence>MNTKQVRSLLAVAQLGSIAKAAEQLHLAPSSISAQLKELNVELGVQLFEPQGRNIVLSGAGQTLLPHLQQLCAQEVHLKQLAQEINQPLTGSLKIFAPSSMCIYRLPKLIQRLHQNAPKLEVLLVHEPFDYATALAQGEIDAAITVTHPSAMSGTLKSTWQSQLIQQEEVIYVCTPEKKIDHTLGLEQLNQQALITTEPECSYRMHAEQQFRQCNLTLNARQSFSNVEVIKRCVLDNMGIGLLPRCVVEEELASKKLVQQPVKGAPYYFNSLLLYPKREQQAEKILALLATLNVAI</sequence>
<dbReference type="Pfam" id="PF03466">
    <property type="entry name" value="LysR_substrate"/>
    <property type="match status" value="1"/>
</dbReference>
<comment type="similarity">
    <text evidence="1">Belongs to the LysR transcriptional regulatory family.</text>
</comment>
<gene>
    <name evidence="6" type="ORF">FME95_08285</name>
</gene>
<dbReference type="GO" id="GO:0003700">
    <property type="term" value="F:DNA-binding transcription factor activity"/>
    <property type="evidence" value="ECO:0007669"/>
    <property type="project" value="InterPro"/>
</dbReference>
<dbReference type="InterPro" id="IPR005119">
    <property type="entry name" value="LysR_subst-bd"/>
</dbReference>
<dbReference type="RefSeq" id="WP_147713917.1">
    <property type="nucleotide sequence ID" value="NZ_VKAD01000001.1"/>
</dbReference>
<dbReference type="PANTHER" id="PTHR30126">
    <property type="entry name" value="HTH-TYPE TRANSCRIPTIONAL REGULATOR"/>
    <property type="match status" value="1"/>
</dbReference>
<evidence type="ECO:0000259" key="5">
    <source>
        <dbReference type="PROSITE" id="PS50931"/>
    </source>
</evidence>
<dbReference type="SUPFAM" id="SSF53850">
    <property type="entry name" value="Periplasmic binding protein-like II"/>
    <property type="match status" value="1"/>
</dbReference>
<dbReference type="SUPFAM" id="SSF46785">
    <property type="entry name" value="Winged helix' DNA-binding domain"/>
    <property type="match status" value="1"/>
</dbReference>